<feature type="domain" description="Peptidase S9A N-terminal" evidence="9">
    <location>
        <begin position="114"/>
        <end position="529"/>
    </location>
</feature>
<dbReference type="SUPFAM" id="SSF53474">
    <property type="entry name" value="alpha/beta-Hydrolases"/>
    <property type="match status" value="1"/>
</dbReference>
<dbReference type="Proteomes" id="UP000036681">
    <property type="component" value="Unplaced"/>
</dbReference>
<dbReference type="EC" id="3.4.21.-" evidence="7"/>
<keyword evidence="10" id="KW-1185">Reference proteome</keyword>
<protein>
    <recommendedName>
        <fullName evidence="3 7">Prolyl endopeptidase</fullName>
        <ecNumber evidence="7">3.4.21.-</ecNumber>
    </recommendedName>
</protein>
<dbReference type="InterPro" id="IPR001375">
    <property type="entry name" value="Peptidase_S9_cat"/>
</dbReference>
<comment type="catalytic activity">
    <reaction evidence="1">
        <text>Hydrolysis of Pro-|-Xaa &gt;&gt; Ala-|-Xaa in oligopeptides.</text>
        <dbReference type="EC" id="3.4.21.26"/>
    </reaction>
</comment>
<organism evidence="10 11">
    <name type="scientific">Ascaris lumbricoides</name>
    <name type="common">Giant roundworm</name>
    <dbReference type="NCBI Taxonomy" id="6252"/>
    <lineage>
        <taxon>Eukaryota</taxon>
        <taxon>Metazoa</taxon>
        <taxon>Ecdysozoa</taxon>
        <taxon>Nematoda</taxon>
        <taxon>Chromadorea</taxon>
        <taxon>Rhabditida</taxon>
        <taxon>Spirurina</taxon>
        <taxon>Ascaridomorpha</taxon>
        <taxon>Ascaridoidea</taxon>
        <taxon>Ascarididae</taxon>
        <taxon>Ascaris</taxon>
    </lineage>
</organism>
<evidence type="ECO:0000259" key="9">
    <source>
        <dbReference type="Pfam" id="PF02897"/>
    </source>
</evidence>
<dbReference type="Gene3D" id="3.40.50.1820">
    <property type="entry name" value="alpha/beta hydrolase"/>
    <property type="match status" value="1"/>
</dbReference>
<feature type="domain" description="Peptidase S9 prolyl oligopeptidase catalytic" evidence="8">
    <location>
        <begin position="595"/>
        <end position="811"/>
    </location>
</feature>
<evidence type="ECO:0000256" key="2">
    <source>
        <dbReference type="ARBA" id="ARBA00005228"/>
    </source>
</evidence>
<dbReference type="FunFam" id="3.40.50.1820:FF:000005">
    <property type="entry name" value="Prolyl endopeptidase"/>
    <property type="match status" value="1"/>
</dbReference>
<dbReference type="WBParaSite" id="ALUE_0001580901-mRNA-1">
    <property type="protein sequence ID" value="ALUE_0001580901-mRNA-1"/>
    <property type="gene ID" value="ALUE_0001580901"/>
</dbReference>
<keyword evidence="5 7" id="KW-0378">Hydrolase</keyword>
<dbReference type="InterPro" id="IPR023302">
    <property type="entry name" value="Pept_S9A_N"/>
</dbReference>
<evidence type="ECO:0000313" key="10">
    <source>
        <dbReference type="Proteomes" id="UP000036681"/>
    </source>
</evidence>
<evidence type="ECO:0000256" key="3">
    <source>
        <dbReference type="ARBA" id="ARBA00016310"/>
    </source>
</evidence>
<evidence type="ECO:0000256" key="6">
    <source>
        <dbReference type="ARBA" id="ARBA00022825"/>
    </source>
</evidence>
<dbReference type="InterPro" id="IPR029058">
    <property type="entry name" value="AB_hydrolase_fold"/>
</dbReference>
<dbReference type="AlphaFoldDB" id="A0A0M3ICY1"/>
<proteinExistence type="inferred from homology"/>
<dbReference type="GO" id="GO:0005829">
    <property type="term" value="C:cytosol"/>
    <property type="evidence" value="ECO:0007669"/>
    <property type="project" value="TreeGrafter"/>
</dbReference>
<keyword evidence="4 7" id="KW-0645">Protease</keyword>
<name>A0A0M3ICY1_ASCLU</name>
<dbReference type="Pfam" id="PF00326">
    <property type="entry name" value="Peptidase_S9"/>
    <property type="match status" value="1"/>
</dbReference>
<evidence type="ECO:0000256" key="5">
    <source>
        <dbReference type="ARBA" id="ARBA00022801"/>
    </source>
</evidence>
<dbReference type="GO" id="GO:0070012">
    <property type="term" value="F:oligopeptidase activity"/>
    <property type="evidence" value="ECO:0007669"/>
    <property type="project" value="TreeGrafter"/>
</dbReference>
<dbReference type="InterPro" id="IPR002470">
    <property type="entry name" value="Peptidase_S9A"/>
</dbReference>
<reference evidence="11" key="1">
    <citation type="submission" date="2017-02" db="UniProtKB">
        <authorList>
            <consortium name="WormBaseParasite"/>
        </authorList>
    </citation>
    <scope>IDENTIFICATION</scope>
</reference>
<keyword evidence="6 7" id="KW-0720">Serine protease</keyword>
<dbReference type="GO" id="GO:0004252">
    <property type="term" value="F:serine-type endopeptidase activity"/>
    <property type="evidence" value="ECO:0007669"/>
    <property type="project" value="UniProtKB-UniRule"/>
</dbReference>
<evidence type="ECO:0000313" key="11">
    <source>
        <dbReference type="WBParaSite" id="ALUE_0001580901-mRNA-1"/>
    </source>
</evidence>
<accession>A0A0M3ICY1</accession>
<dbReference type="Pfam" id="PF02897">
    <property type="entry name" value="Peptidase_S9_N"/>
    <property type="match status" value="1"/>
</dbReference>
<dbReference type="Gene3D" id="2.130.10.120">
    <property type="entry name" value="Prolyl oligopeptidase, N-terminal domain"/>
    <property type="match status" value="1"/>
</dbReference>
<dbReference type="InterPro" id="IPR051167">
    <property type="entry name" value="Prolyl_oligopep/macrocyclase"/>
</dbReference>
<evidence type="ECO:0000256" key="4">
    <source>
        <dbReference type="ARBA" id="ARBA00022670"/>
    </source>
</evidence>
<dbReference type="PANTHER" id="PTHR42881">
    <property type="entry name" value="PROLYL ENDOPEPTIDASE"/>
    <property type="match status" value="1"/>
</dbReference>
<evidence type="ECO:0000256" key="7">
    <source>
        <dbReference type="RuleBase" id="RU368024"/>
    </source>
</evidence>
<dbReference type="PRINTS" id="PR00862">
    <property type="entry name" value="PROLIGOPTASE"/>
</dbReference>
<dbReference type="GO" id="GO:0006508">
    <property type="term" value="P:proteolysis"/>
    <property type="evidence" value="ECO:0007669"/>
    <property type="project" value="UniProtKB-KW"/>
</dbReference>
<evidence type="ECO:0000256" key="1">
    <source>
        <dbReference type="ARBA" id="ARBA00001070"/>
    </source>
</evidence>
<dbReference type="SUPFAM" id="SSF50993">
    <property type="entry name" value="Peptidase/esterase 'gauge' domain"/>
    <property type="match status" value="1"/>
</dbReference>
<dbReference type="PANTHER" id="PTHR42881:SF2">
    <property type="entry name" value="PROLYL ENDOPEPTIDASE"/>
    <property type="match status" value="1"/>
</dbReference>
<evidence type="ECO:0000259" key="8">
    <source>
        <dbReference type="Pfam" id="PF00326"/>
    </source>
</evidence>
<dbReference type="FunFam" id="2.130.10.120:FF:000001">
    <property type="entry name" value="Prolyl endopeptidase"/>
    <property type="match status" value="1"/>
</dbReference>
<comment type="similarity">
    <text evidence="2 7">Belongs to the peptidase S9A family.</text>
</comment>
<sequence>MFRTSLVFVVIVAPLYRQPSIKSGALMKLQKSNVFLVASIVRWVGWGCDVEATRLLRVRRSSSTAFVRLITSGSIPYDRGLSNQPPRNISVTTNSIKMVPKPESSIFIDPSTYPLARKDESIVEDFHGTKVPDPYRWLEDPDSPETKAYVEKLNAISTPFIAASPVREKIREKLTKLWDYEKYGCTSKRGKYYFYYYNTGLQNQSVLYKQKDLNEKGEVFLDPNKLSDDGTTSIRTQCFTRDGTIMAYGLSEKGSDWMTLKFRTAEGVDLDDVVTGVKHSGLDWMPDNSGVFYSRYPEHKSAIEGSSTEKHKFHSLHFHRIGTPQKDDILVADFREDPEYMCSGTVSEDGRYLIVDVSRGCDPVNLLYYYDLTAAGNKITGKLDLKPLFDKFDAKYDFVDSEGDTALILTNHESPMFKLIRVKWTDAKEGPSRWETLIPEVEKSKLDWVTPVIGGRLIACYVEDVKNTLYVHCSKTGNRLYEIPLGIGSISGFFGKKHLSEIFIAFESFLTPTIIYYANFGDTKPTCVVEMKELRRVQIAGIDTSAINVKQVFFPSRDGTKIPMYIVHKNDLKLDGNNAALLNGYGGFNIADLPYFSVSRLLFLQYFGGVIACANLRGGSEYGEKWHEAGMRERKQNVFDDFIASAEYLIKNNYTSSKKLAIHGGSNGGLLVAACSQQRPELYGAVVNRVGVMDMLRFHKFTIGGAWLPEYGNPDVASDFPFIYKYSPLHNIRMPADGGQWPSTLLMTADHDDRVVPSHSLKYMARLYEVVREAKDVQRNPLIIRVEVRAGHGSGKPTSKIVRLCSLPCFLCNVFWYIFVNIAELVDMYSFLQRVLDLKWCE</sequence>